<reference evidence="5 6" key="1">
    <citation type="submission" date="2018-05" db="EMBL/GenBank/DDBJ databases">
        <title>Complete Genome Sequences of Extremely Thermoacidophilic, Metal-Mobilizing Type-Strain Members of the Archaeal Family Sulfolobaceae: Acidianus brierleyi DSM-1651T, Acidianus sulfidivorans DSM-18786T, Metallosphaera hakonensis DSM-7519T, and Metallosphaera prunae DSM-10039T.</title>
        <authorList>
            <person name="Counts J.A."/>
            <person name="Kelly R.M."/>
        </authorList>
    </citation>
    <scope>NUCLEOTIDE SEQUENCE [LARGE SCALE GENOMIC DNA]</scope>
    <source>
        <strain evidence="5 6">DSM 1651</strain>
    </source>
</reference>
<dbReference type="InterPro" id="IPR027417">
    <property type="entry name" value="P-loop_NTPase"/>
</dbReference>
<dbReference type="Gene3D" id="3.40.50.300">
    <property type="entry name" value="P-loop containing nucleotide triphosphate hydrolases"/>
    <property type="match status" value="1"/>
</dbReference>
<evidence type="ECO:0000256" key="1">
    <source>
        <dbReference type="ARBA" id="ARBA00022448"/>
    </source>
</evidence>
<keyword evidence="2" id="KW-0547">Nucleotide-binding</keyword>
<dbReference type="CDD" id="cd03230">
    <property type="entry name" value="ABC_DR_subfamily_A"/>
    <property type="match status" value="1"/>
</dbReference>
<keyword evidence="3" id="KW-0067">ATP-binding</keyword>
<gene>
    <name evidence="5" type="ORF">DFR85_15025</name>
</gene>
<dbReference type="GeneID" id="36833495"/>
<dbReference type="InterPro" id="IPR051782">
    <property type="entry name" value="ABC_Transporter_VariousFunc"/>
</dbReference>
<dbReference type="AlphaFoldDB" id="A0A2U9II26"/>
<dbReference type="RefSeq" id="WP_110271580.1">
    <property type="nucleotide sequence ID" value="NZ_CP029289.2"/>
</dbReference>
<keyword evidence="6" id="KW-1185">Reference proteome</keyword>
<dbReference type="SUPFAM" id="SSF52540">
    <property type="entry name" value="P-loop containing nucleoside triphosphate hydrolases"/>
    <property type="match status" value="1"/>
</dbReference>
<evidence type="ECO:0000313" key="5">
    <source>
        <dbReference type="EMBL" id="AWR95702.1"/>
    </source>
</evidence>
<dbReference type="InterPro" id="IPR017871">
    <property type="entry name" value="ABC_transporter-like_CS"/>
</dbReference>
<protein>
    <submittedName>
        <fullName evidence="5">Heme ABC transporter</fullName>
    </submittedName>
</protein>
<dbReference type="Proteomes" id="UP000248044">
    <property type="component" value="Chromosome"/>
</dbReference>
<dbReference type="PROSITE" id="PS50893">
    <property type="entry name" value="ABC_TRANSPORTER_2"/>
    <property type="match status" value="1"/>
</dbReference>
<evidence type="ECO:0000256" key="3">
    <source>
        <dbReference type="ARBA" id="ARBA00022840"/>
    </source>
</evidence>
<dbReference type="KEGG" id="abri:DFR85_15025"/>
<dbReference type="PROSITE" id="PS00211">
    <property type="entry name" value="ABC_TRANSPORTER_1"/>
    <property type="match status" value="1"/>
</dbReference>
<evidence type="ECO:0000313" key="6">
    <source>
        <dbReference type="Proteomes" id="UP000248044"/>
    </source>
</evidence>
<dbReference type="OrthoDB" id="97750at2157"/>
<dbReference type="SMART" id="SM00382">
    <property type="entry name" value="AAA"/>
    <property type="match status" value="1"/>
</dbReference>
<proteinExistence type="predicted"/>
<dbReference type="GO" id="GO:0016887">
    <property type="term" value="F:ATP hydrolysis activity"/>
    <property type="evidence" value="ECO:0007669"/>
    <property type="project" value="InterPro"/>
</dbReference>
<name>A0A2U9II26_9CREN</name>
<evidence type="ECO:0000256" key="2">
    <source>
        <dbReference type="ARBA" id="ARBA00022741"/>
    </source>
</evidence>
<dbReference type="PANTHER" id="PTHR42939">
    <property type="entry name" value="ABC TRANSPORTER ATP-BINDING PROTEIN ALBC-RELATED"/>
    <property type="match status" value="1"/>
</dbReference>
<keyword evidence="1" id="KW-0813">Transport</keyword>
<dbReference type="InterPro" id="IPR003439">
    <property type="entry name" value="ABC_transporter-like_ATP-bd"/>
</dbReference>
<dbReference type="EMBL" id="CP029289">
    <property type="protein sequence ID" value="AWR95702.1"/>
    <property type="molecule type" value="Genomic_DNA"/>
</dbReference>
<feature type="domain" description="ABC transporter" evidence="4">
    <location>
        <begin position="2"/>
        <end position="212"/>
    </location>
</feature>
<organism evidence="5 6">
    <name type="scientific">Acidianus brierleyi</name>
    <dbReference type="NCBI Taxonomy" id="41673"/>
    <lineage>
        <taxon>Archaea</taxon>
        <taxon>Thermoproteota</taxon>
        <taxon>Thermoprotei</taxon>
        <taxon>Sulfolobales</taxon>
        <taxon>Sulfolobaceae</taxon>
        <taxon>Acidianus</taxon>
    </lineage>
</organism>
<dbReference type="GO" id="GO:0005524">
    <property type="term" value="F:ATP binding"/>
    <property type="evidence" value="ECO:0007669"/>
    <property type="project" value="UniProtKB-KW"/>
</dbReference>
<accession>A0A2U9II26</accession>
<dbReference type="Pfam" id="PF00005">
    <property type="entry name" value="ABC_tran"/>
    <property type="match status" value="1"/>
</dbReference>
<dbReference type="PANTHER" id="PTHR42939:SF1">
    <property type="entry name" value="ABC TRANSPORTER ATP-BINDING PROTEIN ALBC-RELATED"/>
    <property type="match status" value="1"/>
</dbReference>
<evidence type="ECO:0000259" key="4">
    <source>
        <dbReference type="PROSITE" id="PS50893"/>
    </source>
</evidence>
<sequence>MLGLYEVSAGYGKTEVLHDVSFEIKENGIYILLGRNGAGKTTTLRVIAGVLPPFKGKIKKEGNIGYLSHSFALPQEMSVKESLEFFSQIIGGDPNNVIGRFHLEDILDKRISSLSQGQKKKLSLAKVFLKDYNIYLLDEPTENLDPILASEIRKLIVSLSKSKIIIYTSHNLYEAREIGNYVIVIDKGSISLFKPINEIKLREYTIGIRASEDLSKILKGKYQGDYFVINLNDPAEVNSIIQELMRRNINIFEIKEMRNPLEDLLR</sequence>
<dbReference type="InterPro" id="IPR003593">
    <property type="entry name" value="AAA+_ATPase"/>
</dbReference>